<sequence>MPLRTEIESALAELISNEEGMKFQGLAVVLAKLKWPELIACERKKDLGLDAYVPASLSKDGKGKGVACSLTATLEKITSDLDKFHETHKDLQVLIFYTPAKVTNQTAEKWASVVYEKYQLNLITVSREDVITDLMVPSNASICRSHLGIQLTVERSTTDLINKTREAISETITGWLSNPRLLGKPRIDLQVTKLDNVNGETNETIELSGLHAILREGRRVVLEAPAGRGKTTTLTQLAERHLAHSELPFLIDLPSWNKSATDLLGFVAGMREFRSRGISAEDLARLFNAVHFSFLLNGWNEVPDKYSEQCVQAIRELERSFPKAGIIIVTRSHHIKPPLPGSIQLKLLSLSRAQRTEYLEKRLASRARELDQKLDEDPILDDLTRTPLILSEVTTLFSSGRIIPRTRIGVLSAVLEFIEDSDEHRHHLSLPPLSGHSQNYLAQLAVEMTKDGEITVQESRARHIVHSVSLRLHAIGEISQLPEPLQILGALCAHHVLERSDDPAVGYKFEHQQFQEFLTTIEIKRQLFALINTHDSEQESRFAREYVNQPAWQESLCMIAEELGEVTAGLSASGEHIAAGRRLVNLALTVDLVFSAQLGRLCGAAVWQEVRMAVGERLRYLYAKGGEHRQKWALAGMLASGSEDFKDILVPLLSDENNQVSLPIYRAGHEFHISSLGQNWRSIVGAWEEAQRVRFVHEVVQERWMAHVAEDFAKSDPSPRVRMAALHALHWAGADIAIAKVLAEAAPQIFERALQEGILDPLPTKLRARAISTYQLLLKTTGDPVGRLRLRLGYFKVAAENPVEGLKSDLSEWPTGELSDTNHSLLKSTLELIRKDDPHWVSHWLAERIIGGSIWPYHWSTMLLSIPEALRKRLFEKIVNQDLEYNEKSRTISVLAPTANAEFSEDLFRRMCQLNYEISRNPKEENRTLWPIKKQLEDLYRAMPPEVAVSGMLESLSEEFDQIQYVTGVKIFQNNGHESFDIRELIPEHLRQRLRKYLIDGAAFTLSQQDYDGNLKSSLALALARVGDSEDVEILYELIQADIARLRRGRAARSKGEHGPMASGAVMSYSTWHVNAVVSLDASRADGILLRLLNEAEYEQDAASALLRLARIESPRNDFGIKNTDYWRVWEARAGCPIAGFYEVRRNRYALAIKDRISEIANEQSKSSKPESLTGRLKGLSKVLALLDGRNSSESIIEKLALPQQWDGWIRIEALDALLFSGAPLPAKRVLEVLNPAIEHSMTLPYNRQEADHFLIRCCCLLSFVEPASEGIARVREIDPIKRMWGYELQGLIIALGYSRCDEALSLLIEMANGNEKRLGNVTGDWVDAVANLGTPQAMQTLLSFVDPDIDQNGLALNFGYPHQERVASRIANIAGMDSRLRDRLLLLCNKDLPTAMRLLLADCVTRMGTKDGMLAALNLIRDDASPPIPPALMDKLESFFVERRPYDNSGNTYTLEPQSANDIRLRLFEMATNDKVRKSSSLRILEQIESWRIEYGRPTSEPRHPNFESGISWPFLEMSHS</sequence>
<dbReference type="InterPro" id="IPR054732">
    <property type="entry name" value="NCAB2"/>
</dbReference>
<comment type="caution">
    <text evidence="2">The sequence shown here is derived from an EMBL/GenBank/DDBJ whole genome shotgun (WGS) entry which is preliminary data.</text>
</comment>
<dbReference type="Proteomes" id="UP000675880">
    <property type="component" value="Unassembled WGS sequence"/>
</dbReference>
<feature type="domain" description="NACHT C-terminal Alpha/Beta 2" evidence="1">
    <location>
        <begin position="1437"/>
        <end position="1515"/>
    </location>
</feature>
<evidence type="ECO:0000313" key="3">
    <source>
        <dbReference type="Proteomes" id="UP000675880"/>
    </source>
</evidence>
<organism evidence="2 3">
    <name type="scientific">Nitrospira defluvii</name>
    <dbReference type="NCBI Taxonomy" id="330214"/>
    <lineage>
        <taxon>Bacteria</taxon>
        <taxon>Pseudomonadati</taxon>
        <taxon>Nitrospirota</taxon>
        <taxon>Nitrospiria</taxon>
        <taxon>Nitrospirales</taxon>
        <taxon>Nitrospiraceae</taxon>
        <taxon>Nitrospira</taxon>
    </lineage>
</organism>
<dbReference type="SUPFAM" id="SSF52540">
    <property type="entry name" value="P-loop containing nucleoside triphosphate hydrolases"/>
    <property type="match status" value="1"/>
</dbReference>
<evidence type="ECO:0000313" key="2">
    <source>
        <dbReference type="EMBL" id="CAE6763289.1"/>
    </source>
</evidence>
<gene>
    <name evidence="2" type="ORF">NSPZN2_30749</name>
</gene>
<keyword evidence="3" id="KW-1185">Reference proteome</keyword>
<dbReference type="RefSeq" id="WP_213042870.1">
    <property type="nucleotide sequence ID" value="NZ_CAJNBJ010000016.1"/>
</dbReference>
<dbReference type="Pfam" id="PF22726">
    <property type="entry name" value="NCAB2"/>
    <property type="match status" value="1"/>
</dbReference>
<accession>A0ABM8RP21</accession>
<proteinExistence type="predicted"/>
<name>A0ABM8RP21_9BACT</name>
<dbReference type="EMBL" id="CAJNBJ010000016">
    <property type="protein sequence ID" value="CAE6763289.1"/>
    <property type="molecule type" value="Genomic_DNA"/>
</dbReference>
<evidence type="ECO:0000259" key="1">
    <source>
        <dbReference type="Pfam" id="PF22726"/>
    </source>
</evidence>
<reference evidence="2 3" key="1">
    <citation type="submission" date="2021-02" db="EMBL/GenBank/DDBJ databases">
        <authorList>
            <person name="Han P."/>
        </authorList>
    </citation>
    <scope>NUCLEOTIDE SEQUENCE [LARGE SCALE GENOMIC DNA]</scope>
    <source>
        <strain evidence="2">Candidatus Nitrospira sp. ZN2</strain>
    </source>
</reference>
<dbReference type="Gene3D" id="3.40.50.300">
    <property type="entry name" value="P-loop containing nucleotide triphosphate hydrolases"/>
    <property type="match status" value="1"/>
</dbReference>
<protein>
    <recommendedName>
        <fullName evidence="1">NACHT C-terminal Alpha/Beta 2 domain-containing protein</fullName>
    </recommendedName>
</protein>
<dbReference type="InterPro" id="IPR027417">
    <property type="entry name" value="P-loop_NTPase"/>
</dbReference>